<dbReference type="Proteomes" id="UP001281761">
    <property type="component" value="Unassembled WGS sequence"/>
</dbReference>
<accession>A0ABQ9X4A3</accession>
<gene>
    <name evidence="1" type="ORF">BLNAU_18674</name>
</gene>
<reference evidence="1 2" key="1">
    <citation type="journal article" date="2022" name="bioRxiv">
        <title>Genomics of Preaxostyla Flagellates Illuminates Evolutionary Transitions and the Path Towards Mitochondrial Loss.</title>
        <authorList>
            <person name="Novak L.V.F."/>
            <person name="Treitli S.C."/>
            <person name="Pyrih J."/>
            <person name="Halakuc P."/>
            <person name="Pipaliya S.V."/>
            <person name="Vacek V."/>
            <person name="Brzon O."/>
            <person name="Soukal P."/>
            <person name="Eme L."/>
            <person name="Dacks J.B."/>
            <person name="Karnkowska A."/>
            <person name="Elias M."/>
            <person name="Hampl V."/>
        </authorList>
    </citation>
    <scope>NUCLEOTIDE SEQUENCE [LARGE SCALE GENOMIC DNA]</scope>
    <source>
        <strain evidence="1">NAU3</strain>
        <tissue evidence="1">Gut</tissue>
    </source>
</reference>
<sequence>MAAIGKNTDTSSSTTPSDLFSPELPFPTDCFPFLNWSNDRDESDREKAVVFRSLVSTMKFQPALNVSLEAKAVQFLESVTLLSQWPASIFLSGLGLTTDYSSTKFVQSIVVLLSSPNLAIIKPVMELLSSLIKWCSPRTHLALVKADLIPQVINTLHPLSISFSEAVDIHINLIPIIDNKVWLSTPSHGQK</sequence>
<evidence type="ECO:0000313" key="1">
    <source>
        <dbReference type="EMBL" id="KAK2946423.1"/>
    </source>
</evidence>
<dbReference type="EMBL" id="JARBJD010000229">
    <property type="protein sequence ID" value="KAK2946423.1"/>
    <property type="molecule type" value="Genomic_DNA"/>
</dbReference>
<keyword evidence="2" id="KW-1185">Reference proteome</keyword>
<comment type="caution">
    <text evidence="1">The sequence shown here is derived from an EMBL/GenBank/DDBJ whole genome shotgun (WGS) entry which is preliminary data.</text>
</comment>
<evidence type="ECO:0000313" key="2">
    <source>
        <dbReference type="Proteomes" id="UP001281761"/>
    </source>
</evidence>
<organism evidence="1 2">
    <name type="scientific">Blattamonas nauphoetae</name>
    <dbReference type="NCBI Taxonomy" id="2049346"/>
    <lineage>
        <taxon>Eukaryota</taxon>
        <taxon>Metamonada</taxon>
        <taxon>Preaxostyla</taxon>
        <taxon>Oxymonadida</taxon>
        <taxon>Blattamonas</taxon>
    </lineage>
</organism>
<proteinExistence type="predicted"/>
<name>A0ABQ9X4A3_9EUKA</name>
<protein>
    <submittedName>
        <fullName evidence="1">Uncharacterized protein</fullName>
    </submittedName>
</protein>